<feature type="domain" description="Fibronectin type-III" evidence="6">
    <location>
        <begin position="1037"/>
        <end position="1131"/>
    </location>
</feature>
<dbReference type="PROSITE" id="PS50853">
    <property type="entry name" value="FN3"/>
    <property type="match status" value="2"/>
</dbReference>
<dbReference type="InterPro" id="IPR051913">
    <property type="entry name" value="GH2_Domain-Containing"/>
</dbReference>
<dbReference type="InterPro" id="IPR008979">
    <property type="entry name" value="Galactose-bd-like_sf"/>
</dbReference>
<keyword evidence="2" id="KW-0326">Glycosidase</keyword>
<comment type="similarity">
    <text evidence="1">Belongs to the glycosyl hydrolase 2 family.</text>
</comment>
<dbReference type="Gene3D" id="2.60.40.10">
    <property type="entry name" value="Immunoglobulins"/>
    <property type="match status" value="2"/>
</dbReference>
<feature type="compositionally biased region" description="Polar residues" evidence="4">
    <location>
        <begin position="257"/>
        <end position="272"/>
    </location>
</feature>
<feature type="compositionally biased region" description="Basic and acidic residues" evidence="4">
    <location>
        <begin position="273"/>
        <end position="283"/>
    </location>
</feature>
<name>A0A7K3RYL1_9ACTN</name>
<dbReference type="InterPro" id="IPR006103">
    <property type="entry name" value="Glyco_hydro_2_cat"/>
</dbReference>
<feature type="chain" id="PRO_5029800617" description="Fibronectin type-III domain-containing protein" evidence="5">
    <location>
        <begin position="31"/>
        <end position="1218"/>
    </location>
</feature>
<dbReference type="PANTHER" id="PTHR42732:SF1">
    <property type="entry name" value="BETA-MANNOSIDASE"/>
    <property type="match status" value="1"/>
</dbReference>
<protein>
    <recommendedName>
        <fullName evidence="6">Fibronectin type-III domain-containing protein</fullName>
    </recommendedName>
</protein>
<dbReference type="CDD" id="cd00063">
    <property type="entry name" value="FN3"/>
    <property type="match status" value="1"/>
</dbReference>
<dbReference type="InterPro" id="IPR017853">
    <property type="entry name" value="GH"/>
</dbReference>
<dbReference type="AlphaFoldDB" id="A0A7K3RYL1"/>
<reference evidence="7 8" key="1">
    <citation type="submission" date="2020-01" db="EMBL/GenBank/DDBJ databases">
        <title>Insect and environment-associated Actinomycetes.</title>
        <authorList>
            <person name="Currrie C."/>
            <person name="Chevrette M."/>
            <person name="Carlson C."/>
            <person name="Stubbendieck R."/>
            <person name="Wendt-Pienkowski E."/>
        </authorList>
    </citation>
    <scope>NUCLEOTIDE SEQUENCE [LARGE SCALE GENOMIC DNA]</scope>
    <source>
        <strain evidence="7 8">SID7590</strain>
    </source>
</reference>
<dbReference type="InterPro" id="IPR036116">
    <property type="entry name" value="FN3_sf"/>
</dbReference>
<dbReference type="RefSeq" id="WP_164203972.1">
    <property type="nucleotide sequence ID" value="NZ_JAAGMP010000853.1"/>
</dbReference>
<keyword evidence="5" id="KW-0732">Signal</keyword>
<evidence type="ECO:0000256" key="1">
    <source>
        <dbReference type="ARBA" id="ARBA00007401"/>
    </source>
</evidence>
<dbReference type="SUPFAM" id="SSF51445">
    <property type="entry name" value="(Trans)glycosidases"/>
    <property type="match status" value="1"/>
</dbReference>
<evidence type="ECO:0000256" key="4">
    <source>
        <dbReference type="SAM" id="MobiDB-lite"/>
    </source>
</evidence>
<dbReference type="SMART" id="SM00060">
    <property type="entry name" value="FN3"/>
    <property type="match status" value="3"/>
</dbReference>
<keyword evidence="3" id="KW-0119">Carbohydrate metabolism</keyword>
<evidence type="ECO:0000259" key="6">
    <source>
        <dbReference type="PROSITE" id="PS50853"/>
    </source>
</evidence>
<dbReference type="Gene3D" id="2.60.120.560">
    <property type="entry name" value="Exo-inulinase, domain 1"/>
    <property type="match status" value="1"/>
</dbReference>
<keyword evidence="2" id="KW-0378">Hydrolase</keyword>
<dbReference type="InterPro" id="IPR006311">
    <property type="entry name" value="TAT_signal"/>
</dbReference>
<gene>
    <name evidence="7" type="ORF">G3I50_18960</name>
</gene>
<dbReference type="InterPro" id="IPR013783">
    <property type="entry name" value="Ig-like_fold"/>
</dbReference>
<dbReference type="Gene3D" id="3.20.20.80">
    <property type="entry name" value="Glycosidases"/>
    <property type="match status" value="1"/>
</dbReference>
<feature type="region of interest" description="Disordered" evidence="4">
    <location>
        <begin position="236"/>
        <end position="304"/>
    </location>
</feature>
<comment type="caution">
    <text evidence="7">The sequence shown here is derived from an EMBL/GenBank/DDBJ whole genome shotgun (WGS) entry which is preliminary data.</text>
</comment>
<evidence type="ECO:0000256" key="5">
    <source>
        <dbReference type="SAM" id="SignalP"/>
    </source>
</evidence>
<dbReference type="InterPro" id="IPR006101">
    <property type="entry name" value="Glyco_hydro_2"/>
</dbReference>
<dbReference type="Proteomes" id="UP000469670">
    <property type="component" value="Unassembled WGS sequence"/>
</dbReference>
<feature type="signal peptide" evidence="5">
    <location>
        <begin position="1"/>
        <end position="30"/>
    </location>
</feature>
<evidence type="ECO:0000256" key="3">
    <source>
        <dbReference type="ARBA" id="ARBA00023326"/>
    </source>
</evidence>
<evidence type="ECO:0000256" key="2">
    <source>
        <dbReference type="ARBA" id="ARBA00023295"/>
    </source>
</evidence>
<dbReference type="PANTHER" id="PTHR42732">
    <property type="entry name" value="BETA-GALACTOSIDASE"/>
    <property type="match status" value="1"/>
</dbReference>
<evidence type="ECO:0000313" key="7">
    <source>
        <dbReference type="EMBL" id="NEC20308.1"/>
    </source>
</evidence>
<dbReference type="GO" id="GO:0000272">
    <property type="term" value="P:polysaccharide catabolic process"/>
    <property type="evidence" value="ECO:0007669"/>
    <property type="project" value="UniProtKB-KW"/>
</dbReference>
<dbReference type="PROSITE" id="PS51318">
    <property type="entry name" value="TAT"/>
    <property type="match status" value="1"/>
</dbReference>
<dbReference type="SUPFAM" id="SSF49785">
    <property type="entry name" value="Galactose-binding domain-like"/>
    <property type="match status" value="1"/>
</dbReference>
<dbReference type="Pfam" id="PF02836">
    <property type="entry name" value="Glyco_hydro_2_C"/>
    <property type="match status" value="1"/>
</dbReference>
<organism evidence="7 8">
    <name type="scientific">Streptomyces parvus</name>
    <dbReference type="NCBI Taxonomy" id="66428"/>
    <lineage>
        <taxon>Bacteria</taxon>
        <taxon>Bacillati</taxon>
        <taxon>Actinomycetota</taxon>
        <taxon>Actinomycetes</taxon>
        <taxon>Kitasatosporales</taxon>
        <taxon>Streptomycetaceae</taxon>
        <taxon>Streptomyces</taxon>
    </lineage>
</organism>
<accession>A0A7K3RYL1</accession>
<dbReference type="SUPFAM" id="SSF49265">
    <property type="entry name" value="Fibronectin type III"/>
    <property type="match status" value="1"/>
</dbReference>
<dbReference type="PRINTS" id="PR00132">
    <property type="entry name" value="GLHYDRLASE2"/>
</dbReference>
<proteinExistence type="inferred from homology"/>
<evidence type="ECO:0000313" key="8">
    <source>
        <dbReference type="Proteomes" id="UP000469670"/>
    </source>
</evidence>
<dbReference type="GO" id="GO:0004553">
    <property type="term" value="F:hydrolase activity, hydrolyzing O-glycosyl compounds"/>
    <property type="evidence" value="ECO:0007669"/>
    <property type="project" value="InterPro"/>
</dbReference>
<dbReference type="InterPro" id="IPR003961">
    <property type="entry name" value="FN3_dom"/>
</dbReference>
<dbReference type="Gene3D" id="2.60.120.260">
    <property type="entry name" value="Galactose-binding domain-like"/>
    <property type="match status" value="1"/>
</dbReference>
<keyword evidence="3" id="KW-0624">Polysaccharide degradation</keyword>
<feature type="domain" description="Fibronectin type-III" evidence="6">
    <location>
        <begin position="947"/>
        <end position="1035"/>
    </location>
</feature>
<sequence>MKRSLRRSAIGACAALTALIVGFATPPLFAAPAPAEGWPTAQNAALDTVFDDDFSGGLAKWTKTASPAGGPAWAAKDGAVSTDTTASASGSYLRPAALTLPGSYELTTRIRIDQIQRDGTVSLALDMQSADNPVTKNVGFQITGVKPDGRSGVRVSTPLSAPAQCSGDSPVTTGDWLDVRVVRAGGVTALHLGGRLTASVASPGAGGTFAIGSFHSKVAMGAVAVRSLTSAPAGHPASAGGCAWKAPDQDAPGHQVTKGNPAQSLNGSWKFTTSDRGETDKLQDPATSTAGWDSMPVPGNWQTRDKYSTYEGDGWYRRTFTVDNPGDAYSRHRLDIGACHWSCKVWVNGKPVQSDSLDPAVPDQDGSDLRWTKADTHRGGYTPFQVDITSALNLSGTNTVAIKANNKYRKGAWWNWGGLSRDVSLVTTQSLEIVRQEITTDPDLTAGTASVASRVFVRNTGTKDQQVVVTGGITSTSTGADVPGGSGLSGTATIPAGKTAPVTLRAALDRDTFSLWELNDPKMYRFSASMAVSSAPEKAINAVSDAFGIRSVEISGTDMLLNGKKLKVAGANRVSDDPVNGNTEPIAEVRKDLDMMKAAGMSMMRIGHYAQAPALLDYADRIGMLLIAEIPVWGENSPLKTDLVLYKQQLVEMVQRDFNHPGIFAWSVANEIQSDKADGIEYSEKMAAFSKKLDPSRFVTMVNFKIDDSTATDPKSDGQHAMDFVAINRYLGDFDAGVRNTHRLYPEKPIFISEFSSDTPPSGQAWTLDKESTDFGTATDTLVRNFADKDYVFGWSQWTYNDYRSFLDNSSPNKVRGFGVVDVWDRPKASYEKMRNANAPITSLDLTGPVNENGTAKATATVVPRGPLATSGPSWTLKGYKLAVRVTGTDGSVVAGSVVDLPEIKPGGETVKVPVSWKHTDSAASVRISLLSPQGFQEKATTVDLKAPAASRITGSAVASQAVRVRFSNAVTGVKHRVTATAPDGTVIKAKPETTGEPFADLTGLTNGTAYTISVTAVNGFGSSTPVTTTLTPSGSLPAGPHIVNITPVDKGLFLGYSDEKKGVTYQVSVTDTQAGSGTPILHKTVARPGTHIEGLTPGRTYSLRIQELAADGKTPVTAWSESVEATVPETGAAPALRVKGTIGGTTSGAIAVDPAPGTIRYQVTVGDGAPFTVARSAVDLIPVGHLKPGSANPVTVKAVGPGGTSAAWSGIITTTGG</sequence>
<dbReference type="EMBL" id="JAAGMP010000853">
    <property type="protein sequence ID" value="NEC20308.1"/>
    <property type="molecule type" value="Genomic_DNA"/>
</dbReference>